<organism evidence="1 2">
    <name type="scientific">Aeromonas dhakensis</name>
    <dbReference type="NCBI Taxonomy" id="196024"/>
    <lineage>
        <taxon>Bacteria</taxon>
        <taxon>Pseudomonadati</taxon>
        <taxon>Pseudomonadota</taxon>
        <taxon>Gammaproteobacteria</taxon>
        <taxon>Aeromonadales</taxon>
        <taxon>Aeromonadaceae</taxon>
        <taxon>Aeromonas</taxon>
    </lineage>
</organism>
<evidence type="ECO:0000313" key="1">
    <source>
        <dbReference type="EMBL" id="EKB29221.1"/>
    </source>
</evidence>
<reference evidence="1 2" key="1">
    <citation type="submission" date="2012-06" db="EMBL/GenBank/DDBJ databases">
        <title>The Genome Sequence of Aeromonas hydrophila SSU.</title>
        <authorList>
            <consortium name="The Broad Institute Genome Sequencing Platform"/>
            <person name="Earl A."/>
            <person name="Ward D."/>
            <person name="Feldgarden M."/>
            <person name="Gevers D."/>
            <person name="Chopra A."/>
            <person name="Walker B."/>
            <person name="Young S.K."/>
            <person name="Zeng Q."/>
            <person name="Gargeya S."/>
            <person name="Fitzgerald M."/>
            <person name="Haas B."/>
            <person name="Abouelleil A."/>
            <person name="Alvarado L."/>
            <person name="Arachchi H.M."/>
            <person name="Berlin A.M."/>
            <person name="Chapman S.B."/>
            <person name="Goldberg J."/>
            <person name="Griggs A."/>
            <person name="Gujja S."/>
            <person name="Hansen M."/>
            <person name="Howarth C."/>
            <person name="Imamovic A."/>
            <person name="Larimer J."/>
            <person name="McCowan C."/>
            <person name="Montmayeur A."/>
            <person name="Murphy C."/>
            <person name="Neiman D."/>
            <person name="Pearson M."/>
            <person name="Priest M."/>
            <person name="Roberts A."/>
            <person name="Saif S."/>
            <person name="Shea T."/>
            <person name="Sisk P."/>
            <person name="Sykes S."/>
            <person name="Wortman J."/>
            <person name="Nusbaum C."/>
            <person name="Birren B."/>
        </authorList>
    </citation>
    <scope>NUCLEOTIDE SEQUENCE [LARGE SCALE GENOMIC DNA]</scope>
    <source>
        <strain evidence="1 2">SSU</strain>
    </source>
</reference>
<name>K1JGB9_9GAMM</name>
<dbReference type="AlphaFoldDB" id="K1JGB9"/>
<dbReference type="HOGENOM" id="CLU_920200_0_0_6"/>
<accession>K1JGB9</accession>
<comment type="caution">
    <text evidence="1">The sequence shown here is derived from an EMBL/GenBank/DDBJ whole genome shotgun (WGS) entry which is preliminary data.</text>
</comment>
<proteinExistence type="predicted"/>
<evidence type="ECO:0000313" key="2">
    <source>
        <dbReference type="Proteomes" id="UP000005149"/>
    </source>
</evidence>
<sequence length="302" mass="33487">MCDHTSPRCDHTTAAKLGIELVEAHPDLMPGVLFFGCQRHKATITLETCRRNWDEAHARRGPDDLDRRAACRSCTIGQHLHSTDATDAAEWADVRRPGECVRCARVGLRLVSTTGECVSCWNRRREAERGRNARGRPPMFPHTMTPRRVGLVVDGKPAFRRFLAHHEGEAVSVALRQVDGAKFHNLQPGAAAWNAKACRFEYRCSKHPGEFGALRELVSGDGTVEYICPVCSPGRAVGLPVARVEAATSIMQGEFMAAACEDAQEVWTPTAHVCDRCEHYPIQVRRRPRGAVEAQCPLCDQE</sequence>
<dbReference type="Proteomes" id="UP000005149">
    <property type="component" value="Unassembled WGS sequence"/>
</dbReference>
<keyword evidence="2" id="KW-1185">Reference proteome</keyword>
<protein>
    <submittedName>
        <fullName evidence="1">Uncharacterized protein</fullName>
    </submittedName>
</protein>
<dbReference type="EMBL" id="AGWR01000006">
    <property type="protein sequence ID" value="EKB29221.1"/>
    <property type="molecule type" value="Genomic_DNA"/>
</dbReference>
<gene>
    <name evidence="1" type="ORF">HMPREF1171_00433</name>
</gene>